<dbReference type="InterPro" id="IPR055918">
    <property type="entry name" value="DUF7495"/>
</dbReference>
<evidence type="ECO:0000259" key="3">
    <source>
        <dbReference type="Pfam" id="PF24325"/>
    </source>
</evidence>
<evidence type="ECO:0000256" key="2">
    <source>
        <dbReference type="SAM" id="Phobius"/>
    </source>
</evidence>
<evidence type="ECO:0000313" key="4">
    <source>
        <dbReference type="EMBL" id="KAL3792708.1"/>
    </source>
</evidence>
<protein>
    <recommendedName>
        <fullName evidence="3">DUF7495 domain-containing protein</fullName>
    </recommendedName>
</protein>
<feature type="domain" description="DUF7495" evidence="3">
    <location>
        <begin position="340"/>
        <end position="453"/>
    </location>
</feature>
<name>A0ABD3PXR6_9STRA</name>
<dbReference type="Pfam" id="PF24325">
    <property type="entry name" value="DUF7495"/>
    <property type="match status" value="1"/>
</dbReference>
<dbReference type="EMBL" id="JALLAZ020000542">
    <property type="protein sequence ID" value="KAL3792708.1"/>
    <property type="molecule type" value="Genomic_DNA"/>
</dbReference>
<dbReference type="Proteomes" id="UP001530315">
    <property type="component" value="Unassembled WGS sequence"/>
</dbReference>
<gene>
    <name evidence="4" type="ORF">ACHAW5_005813</name>
</gene>
<organism evidence="4 5">
    <name type="scientific">Stephanodiscus triporus</name>
    <dbReference type="NCBI Taxonomy" id="2934178"/>
    <lineage>
        <taxon>Eukaryota</taxon>
        <taxon>Sar</taxon>
        <taxon>Stramenopiles</taxon>
        <taxon>Ochrophyta</taxon>
        <taxon>Bacillariophyta</taxon>
        <taxon>Coscinodiscophyceae</taxon>
        <taxon>Thalassiosirophycidae</taxon>
        <taxon>Stephanodiscales</taxon>
        <taxon>Stephanodiscaceae</taxon>
        <taxon>Stephanodiscus</taxon>
    </lineage>
</organism>
<keyword evidence="2" id="KW-0812">Transmembrane</keyword>
<accession>A0ABD3PXR6</accession>
<sequence length="458" mass="50173">MNPSTPIETLAESLDSAFPVNYPYFDEDDDSEDNSDCMYDESLCDDDSLGDEDADEFASEGNGQDNRLADRTSEILQNYRAFLHEYDVESAAHELDPPEDGRRDLQYHEHRARNHGGTDKATCLLRDFSMPHASLGSANSDRKGKRNYEMMRPLLGSKRVRFGIFLSLGMLAAIVVVICAPTKGTTNIGTSDSDPNRFAEVAYVLGREEGHEDETLPHHSSIIPTNKLLTEPVNIDEKESESNDLESASTAPIATGTAAPLNDAIPTFQIGTAENFPQNEEISIKNKDEVVEERTEAPVNIMASATSHIIEPASTATAATSTAAPIDMIQIVHEEFKPLWFGSGEGWNGGSPEDAVEFCRSIRGKEICPYSVMCPNGPGQSLMAGRRPVDFSGEGEQYAPATILSHTIWVMVGVKDGDLSTTCMPQEQLEMNPSSWDLSAEFVGERKHIMCCTIPPEV</sequence>
<feature type="region of interest" description="Disordered" evidence="1">
    <location>
        <begin position="23"/>
        <end position="66"/>
    </location>
</feature>
<dbReference type="AlphaFoldDB" id="A0ABD3PXR6"/>
<keyword evidence="2" id="KW-1133">Transmembrane helix</keyword>
<feature type="compositionally biased region" description="Acidic residues" evidence="1">
    <location>
        <begin position="25"/>
        <end position="58"/>
    </location>
</feature>
<proteinExistence type="predicted"/>
<reference evidence="4 5" key="1">
    <citation type="submission" date="2024-10" db="EMBL/GenBank/DDBJ databases">
        <title>Updated reference genomes for cyclostephanoid diatoms.</title>
        <authorList>
            <person name="Roberts W.R."/>
            <person name="Alverson A.J."/>
        </authorList>
    </citation>
    <scope>NUCLEOTIDE SEQUENCE [LARGE SCALE GENOMIC DNA]</scope>
    <source>
        <strain evidence="4 5">AJA276-08</strain>
    </source>
</reference>
<comment type="caution">
    <text evidence="4">The sequence shown here is derived from an EMBL/GenBank/DDBJ whole genome shotgun (WGS) entry which is preliminary data.</text>
</comment>
<evidence type="ECO:0000256" key="1">
    <source>
        <dbReference type="SAM" id="MobiDB-lite"/>
    </source>
</evidence>
<evidence type="ECO:0000313" key="5">
    <source>
        <dbReference type="Proteomes" id="UP001530315"/>
    </source>
</evidence>
<feature type="transmembrane region" description="Helical" evidence="2">
    <location>
        <begin position="160"/>
        <end position="178"/>
    </location>
</feature>
<keyword evidence="2" id="KW-0472">Membrane</keyword>
<keyword evidence="5" id="KW-1185">Reference proteome</keyword>